<dbReference type="RefSeq" id="WP_139099798.1">
    <property type="nucleotide sequence ID" value="NZ_VDFW01000033.1"/>
</dbReference>
<organism evidence="2 3">
    <name type="scientific">Amycolatopsis alkalitolerans</name>
    <dbReference type="NCBI Taxonomy" id="2547244"/>
    <lineage>
        <taxon>Bacteria</taxon>
        <taxon>Bacillati</taxon>
        <taxon>Actinomycetota</taxon>
        <taxon>Actinomycetes</taxon>
        <taxon>Pseudonocardiales</taxon>
        <taxon>Pseudonocardiaceae</taxon>
        <taxon>Amycolatopsis</taxon>
    </lineage>
</organism>
<gene>
    <name evidence="2" type="ORF">FG385_28020</name>
</gene>
<protein>
    <submittedName>
        <fullName evidence="2">Uncharacterized protein</fullName>
    </submittedName>
</protein>
<dbReference type="OrthoDB" id="110211at2"/>
<reference evidence="2 3" key="1">
    <citation type="submission" date="2019-06" db="EMBL/GenBank/DDBJ databases">
        <title>Amycolatopsis alkalitolerans sp. nov., isolated from Gastrodia elata Blume.</title>
        <authorList>
            <person name="Narsing Rao M.P."/>
            <person name="Li W.J."/>
        </authorList>
    </citation>
    <scope>NUCLEOTIDE SEQUENCE [LARGE SCALE GENOMIC DNA]</scope>
    <source>
        <strain evidence="2 3">SYSUP0005</strain>
    </source>
</reference>
<evidence type="ECO:0000313" key="2">
    <source>
        <dbReference type="EMBL" id="TNC21562.1"/>
    </source>
</evidence>
<dbReference type="Proteomes" id="UP000305546">
    <property type="component" value="Unassembled WGS sequence"/>
</dbReference>
<comment type="caution">
    <text evidence="2">The sequence shown here is derived from an EMBL/GenBank/DDBJ whole genome shotgun (WGS) entry which is preliminary data.</text>
</comment>
<keyword evidence="1" id="KW-0472">Membrane</keyword>
<name>A0A5C4LUV5_9PSEU</name>
<sequence length="180" mass="18246">MTTAGGHMSHHALSMRGARIPAGRGMLSGGLLVLLGIWGGLVPFWGPQFGYAYTPDSTWTWTWGRLWLEVLPAAAAILGGIGLAVATTRAVGVAAGWLAAAGGAWFILGPVLSVLWTGGPPDAGQPAGATTVGRVVQEIGFFSGLGVVILFVAAVALGRFSMGAQPRDLETPADGPGDAA</sequence>
<evidence type="ECO:0000313" key="3">
    <source>
        <dbReference type="Proteomes" id="UP000305546"/>
    </source>
</evidence>
<feature type="transmembrane region" description="Helical" evidence="1">
    <location>
        <begin position="139"/>
        <end position="157"/>
    </location>
</feature>
<keyword evidence="3" id="KW-1185">Reference proteome</keyword>
<keyword evidence="1" id="KW-0812">Transmembrane</keyword>
<feature type="transmembrane region" description="Helical" evidence="1">
    <location>
        <begin position="97"/>
        <end position="119"/>
    </location>
</feature>
<keyword evidence="1" id="KW-1133">Transmembrane helix</keyword>
<feature type="transmembrane region" description="Helical" evidence="1">
    <location>
        <begin position="25"/>
        <end position="46"/>
    </location>
</feature>
<dbReference type="EMBL" id="VDFW01000033">
    <property type="protein sequence ID" value="TNC21562.1"/>
    <property type="molecule type" value="Genomic_DNA"/>
</dbReference>
<proteinExistence type="predicted"/>
<dbReference type="AlphaFoldDB" id="A0A5C4LUV5"/>
<feature type="transmembrane region" description="Helical" evidence="1">
    <location>
        <begin position="66"/>
        <end position="85"/>
    </location>
</feature>
<evidence type="ECO:0000256" key="1">
    <source>
        <dbReference type="SAM" id="Phobius"/>
    </source>
</evidence>
<accession>A0A5C4LUV5</accession>